<evidence type="ECO:0000256" key="2">
    <source>
        <dbReference type="SAM" id="Phobius"/>
    </source>
</evidence>
<evidence type="ECO:0000256" key="1">
    <source>
        <dbReference type="SAM" id="MobiDB-lite"/>
    </source>
</evidence>
<keyword evidence="3" id="KW-0732">Signal</keyword>
<feature type="transmembrane region" description="Helical" evidence="2">
    <location>
        <begin position="170"/>
        <end position="192"/>
    </location>
</feature>
<accession>A0A067PVL7</accession>
<keyword evidence="2" id="KW-0472">Membrane</keyword>
<dbReference type="OrthoDB" id="3362246at2759"/>
<feature type="chain" id="PRO_5001647057" description="Dystroglycan-type cadherin-like domain-containing protein" evidence="3">
    <location>
        <begin position="21"/>
        <end position="460"/>
    </location>
</feature>
<keyword evidence="2" id="KW-1133">Transmembrane helix</keyword>
<dbReference type="Proteomes" id="UP000027265">
    <property type="component" value="Unassembled WGS sequence"/>
</dbReference>
<keyword evidence="2" id="KW-0812">Transmembrane</keyword>
<reference evidence="5" key="1">
    <citation type="journal article" date="2014" name="Proc. Natl. Acad. Sci. U.S.A.">
        <title>Extensive sampling of basidiomycete genomes demonstrates inadequacy of the white-rot/brown-rot paradigm for wood decay fungi.</title>
        <authorList>
            <person name="Riley R."/>
            <person name="Salamov A.A."/>
            <person name="Brown D.W."/>
            <person name="Nagy L.G."/>
            <person name="Floudas D."/>
            <person name="Held B.W."/>
            <person name="Levasseur A."/>
            <person name="Lombard V."/>
            <person name="Morin E."/>
            <person name="Otillar R."/>
            <person name="Lindquist E.A."/>
            <person name="Sun H."/>
            <person name="LaButti K.M."/>
            <person name="Schmutz J."/>
            <person name="Jabbour D."/>
            <person name="Luo H."/>
            <person name="Baker S.E."/>
            <person name="Pisabarro A.G."/>
            <person name="Walton J.D."/>
            <person name="Blanchette R.A."/>
            <person name="Henrissat B."/>
            <person name="Martin F."/>
            <person name="Cullen D."/>
            <person name="Hibbett D.S."/>
            <person name="Grigoriev I.V."/>
        </authorList>
    </citation>
    <scope>NUCLEOTIDE SEQUENCE [LARGE SCALE GENOMIC DNA]</scope>
    <source>
        <strain evidence="5">MUCL 33604</strain>
    </source>
</reference>
<keyword evidence="5" id="KW-1185">Reference proteome</keyword>
<feature type="region of interest" description="Disordered" evidence="1">
    <location>
        <begin position="374"/>
        <end position="460"/>
    </location>
</feature>
<organism evidence="4 5">
    <name type="scientific">Jaapia argillacea MUCL 33604</name>
    <dbReference type="NCBI Taxonomy" id="933084"/>
    <lineage>
        <taxon>Eukaryota</taxon>
        <taxon>Fungi</taxon>
        <taxon>Dikarya</taxon>
        <taxon>Basidiomycota</taxon>
        <taxon>Agaricomycotina</taxon>
        <taxon>Agaricomycetes</taxon>
        <taxon>Agaricomycetidae</taxon>
        <taxon>Jaapiales</taxon>
        <taxon>Jaapiaceae</taxon>
        <taxon>Jaapia</taxon>
    </lineage>
</organism>
<protein>
    <recommendedName>
        <fullName evidence="6">Dystroglycan-type cadherin-like domain-containing protein</fullName>
    </recommendedName>
</protein>
<evidence type="ECO:0000256" key="3">
    <source>
        <dbReference type="SAM" id="SignalP"/>
    </source>
</evidence>
<dbReference type="InParanoid" id="A0A067PVL7"/>
<evidence type="ECO:0000313" key="5">
    <source>
        <dbReference type="Proteomes" id="UP000027265"/>
    </source>
</evidence>
<proteinExistence type="predicted"/>
<dbReference type="EMBL" id="KL197717">
    <property type="protein sequence ID" value="KDQ58779.1"/>
    <property type="molecule type" value="Genomic_DNA"/>
</dbReference>
<gene>
    <name evidence="4" type="ORF">JAAARDRAFT_69200</name>
</gene>
<feature type="compositionally biased region" description="Basic and acidic residues" evidence="1">
    <location>
        <begin position="431"/>
        <end position="446"/>
    </location>
</feature>
<feature type="signal peptide" evidence="3">
    <location>
        <begin position="1"/>
        <end position="20"/>
    </location>
</feature>
<name>A0A067PVL7_9AGAM</name>
<feature type="compositionally biased region" description="Polar residues" evidence="1">
    <location>
        <begin position="421"/>
        <end position="430"/>
    </location>
</feature>
<dbReference type="HOGENOM" id="CLU_594548_0_0_1"/>
<feature type="region of interest" description="Disordered" evidence="1">
    <location>
        <begin position="269"/>
        <end position="306"/>
    </location>
</feature>
<evidence type="ECO:0000313" key="4">
    <source>
        <dbReference type="EMBL" id="KDQ58779.1"/>
    </source>
</evidence>
<dbReference type="AlphaFoldDB" id="A0A067PVL7"/>
<dbReference type="STRING" id="933084.A0A067PVL7"/>
<sequence>MARSLLHFLIIPVIIQAVRSQSATSSSFTIHDPDNPTHCQLLHLSWTGGVGPYLLSVIDASGSNVVPVTDNGREQSTGLTWLVDLPAGTIASLSIRDSTGRATRSNQFTVSRGADTSCLRLSGDKPKLSDTRNDTGSTPSLVLQRRTVSRASATAAIIHAAAVKRSHPGAIIAAVIIGVTVLLVGVVIFWCFCRPKKRYNNITTKANANTESYPMSTSSSPMVGASQGTEHLHPPITPGWSGRQDQPPVPVPVNRAHMGPYGMYPTSPSINGQSREGGYDQTPNPYDWSGHAPTPSTIDPRFPTSSVPLPAPPNLVPFSSQVPNGAGADPHIDADGWQIYHRMPEPTVPQHDAYGALALSRNPSTAYGGIMEEEERHGDGTSPPQSHPPHRESGPSRDASPEIPRSVTHSSPHSEDGVAQVQISNLQSQLEEMRNEIGRLNRRQEELMDVPPPSYDEGLT</sequence>
<evidence type="ECO:0008006" key="6">
    <source>
        <dbReference type="Google" id="ProtNLM"/>
    </source>
</evidence>